<name>A0ABT3RFF8_9BACT</name>
<sequence>MPTISVNLNTVTQHTFCRIFILMKKYSILKFILVSSLLLLTKDSGKK</sequence>
<reference evidence="2 3" key="1">
    <citation type="submission" date="2022-11" db="EMBL/GenBank/DDBJ databases">
        <title>The characterization of three novel Bacteroidetes species and genomic analysis of their roles in tidal elemental geochemical cycles.</title>
        <authorList>
            <person name="Ma K.-J."/>
        </authorList>
    </citation>
    <scope>NUCLEOTIDE SEQUENCE [LARGE SCALE GENOMIC DNA]</scope>
    <source>
        <strain evidence="2 3">M82</strain>
    </source>
</reference>
<feature type="transmembrane region" description="Helical" evidence="1">
    <location>
        <begin position="20"/>
        <end position="40"/>
    </location>
</feature>
<evidence type="ECO:0000313" key="2">
    <source>
        <dbReference type="EMBL" id="MCX2740573.1"/>
    </source>
</evidence>
<proteinExistence type="predicted"/>
<dbReference type="RefSeq" id="WP_266052637.1">
    <property type="nucleotide sequence ID" value="NZ_JAPFQO010000007.1"/>
</dbReference>
<protein>
    <submittedName>
        <fullName evidence="2">Uncharacterized protein</fullName>
    </submittedName>
</protein>
<dbReference type="EMBL" id="JAPFQO010000007">
    <property type="protein sequence ID" value="MCX2740573.1"/>
    <property type="molecule type" value="Genomic_DNA"/>
</dbReference>
<keyword evidence="1" id="KW-0812">Transmembrane</keyword>
<comment type="caution">
    <text evidence="2">The sequence shown here is derived from an EMBL/GenBank/DDBJ whole genome shotgun (WGS) entry which is preliminary data.</text>
</comment>
<keyword evidence="3" id="KW-1185">Reference proteome</keyword>
<evidence type="ECO:0000313" key="3">
    <source>
        <dbReference type="Proteomes" id="UP001207228"/>
    </source>
</evidence>
<accession>A0ABT3RFF8</accession>
<dbReference type="Proteomes" id="UP001207228">
    <property type="component" value="Unassembled WGS sequence"/>
</dbReference>
<evidence type="ECO:0000256" key="1">
    <source>
        <dbReference type="SAM" id="Phobius"/>
    </source>
</evidence>
<organism evidence="2 3">
    <name type="scientific">Pontibacter anaerobius</name>
    <dbReference type="NCBI Taxonomy" id="2993940"/>
    <lineage>
        <taxon>Bacteria</taxon>
        <taxon>Pseudomonadati</taxon>
        <taxon>Bacteroidota</taxon>
        <taxon>Cytophagia</taxon>
        <taxon>Cytophagales</taxon>
        <taxon>Hymenobacteraceae</taxon>
        <taxon>Pontibacter</taxon>
    </lineage>
</organism>
<gene>
    <name evidence="2" type="ORF">OO017_11495</name>
</gene>
<keyword evidence="1" id="KW-0472">Membrane</keyword>
<keyword evidence="1" id="KW-1133">Transmembrane helix</keyword>